<dbReference type="GO" id="GO:0005524">
    <property type="term" value="F:ATP binding"/>
    <property type="evidence" value="ECO:0007669"/>
    <property type="project" value="UniProtKB-UniRule"/>
</dbReference>
<dbReference type="SMART" id="SM00129">
    <property type="entry name" value="KISc"/>
    <property type="match status" value="1"/>
</dbReference>
<feature type="region of interest" description="Disordered" evidence="7">
    <location>
        <begin position="1047"/>
        <end position="1083"/>
    </location>
</feature>
<dbReference type="InterPro" id="IPR027417">
    <property type="entry name" value="P-loop_NTPase"/>
</dbReference>
<feature type="coiled-coil region" evidence="6">
    <location>
        <begin position="518"/>
        <end position="728"/>
    </location>
</feature>
<dbReference type="PANTHER" id="PTHR47972">
    <property type="entry name" value="KINESIN-LIKE PROTEIN KLP-3"/>
    <property type="match status" value="1"/>
</dbReference>
<comment type="similarity">
    <text evidence="5">Belongs to the TRAFAC class myosin-kinesin ATPase superfamily. Kinesin family.</text>
</comment>
<feature type="compositionally biased region" description="Acidic residues" evidence="7">
    <location>
        <begin position="1"/>
        <end position="12"/>
    </location>
</feature>
<sequence length="1083" mass="121193">MASSEDAPENDENLQPTAPNVQDRPSDSDRARFGFKLRAAQPKMAQAAKKDAPDSSRSVDLQKVLRETYGDPDCILPVLKLKPTAGKYDFKDKIADLQAMICPLKNALSDQRLKAKALAEALVAAEQDVNAKLRSSKDELKEAAAQLFAVQKEAEGREAVLAKKLSQESSRVFRLQRDLEEARATASGNAEDAASARRRCEEMSERHRRQTEEAAAFLRGQVDETMKAKEQLVEAHKKKEAALMADCNKAKDALQHEYQGRFNELERALQTKDSEAARAIQQLKEAIEAKDAQLHTQEQDTKDCIAGLRQTHAAELEEMKRLWKQKEEEFHSVMDGLQQAHRSALDQKEAASKNKEAELNEFIERLTATHKHQLSEKEKECKSKEDAAQTVLCALKKEMADKEGKATESIRGLKTAIEEKENSFRQEEHALQSAVRHLQQQMEIKDAAAANASTTWEAKFAKKEEEMQDALGRAKTKYQVLLQDKEASGRQAAEVLQQQLAAKEATLHETLQSLQFLRASTSEQLQWERNRMQALEEEASKLRSRADELRSSELAFSHKVQQQESEMALMRGQLQELRKMLQNAETERDLQTERASEHQAALQEEIAQSKIKVSTLQEELTSLRTLANAKQLQCEKLHHERDALEVEFRSYKEHHGTSNQQQMEAITELRLTVDKLSKQVECTKAELHNQQGNLSRHQGYIQSLEGQLALAECTRRELHNAIQELKGNIRVFCRVRPQLGGSKSASQHLQIAENKLNLDYMNEPHGFSFDRIFSESSSQEAVFEEVSGLVQSALDGFKVSIFAYGQTGSGKTYTMQGSPGPGALGLIPRSIQQILRASESMKASGWTWTLKVSFVEVYNEVLRDLLGSDGSQLVHVIKHDDAWGTVVTNLTLMEVSQMEQINKLMETAARARSVGATDMNATSSRSHSIFALYLHGINREQHSELHGALHLVDLAGSERLDKSGSTGERLKETQNINRSLSSLADVFLAKAEGRSHIPFRNSKLTHLMEPCLNGQGKTLMLVTVSPETDHSHETLCSLRFASQVSQCTTGGKPKRHLRALPNGSASTTKLATSRSVTTLRHGK</sequence>
<evidence type="ECO:0000256" key="6">
    <source>
        <dbReference type="SAM" id="Coils"/>
    </source>
</evidence>
<accession>A0A812J1S4</accession>
<evidence type="ECO:0000256" key="4">
    <source>
        <dbReference type="ARBA" id="ARBA00023175"/>
    </source>
</evidence>
<comment type="caution">
    <text evidence="9">The sequence shown here is derived from an EMBL/GenBank/DDBJ whole genome shotgun (WGS) entry which is preliminary data.</text>
</comment>
<dbReference type="InterPro" id="IPR001752">
    <property type="entry name" value="Kinesin_motor_dom"/>
</dbReference>
<evidence type="ECO:0000256" key="5">
    <source>
        <dbReference type="PROSITE-ProRule" id="PRU00283"/>
    </source>
</evidence>
<feature type="coiled-coil region" evidence="6">
    <location>
        <begin position="262"/>
        <end position="365"/>
    </location>
</feature>
<keyword evidence="3 5" id="KW-0067">ATP-binding</keyword>
<feature type="domain" description="Kinesin motor" evidence="8">
    <location>
        <begin position="728"/>
        <end position="1047"/>
    </location>
</feature>
<dbReference type="GO" id="GO:0005874">
    <property type="term" value="C:microtubule"/>
    <property type="evidence" value="ECO:0007669"/>
    <property type="project" value="UniProtKB-KW"/>
</dbReference>
<evidence type="ECO:0000256" key="2">
    <source>
        <dbReference type="ARBA" id="ARBA00022741"/>
    </source>
</evidence>
<dbReference type="Pfam" id="PF00225">
    <property type="entry name" value="Kinesin"/>
    <property type="match status" value="1"/>
</dbReference>
<dbReference type="GO" id="GO:0008017">
    <property type="term" value="F:microtubule binding"/>
    <property type="evidence" value="ECO:0007669"/>
    <property type="project" value="InterPro"/>
</dbReference>
<dbReference type="GO" id="GO:0007018">
    <property type="term" value="P:microtubule-based movement"/>
    <property type="evidence" value="ECO:0007669"/>
    <property type="project" value="InterPro"/>
</dbReference>
<dbReference type="SUPFAM" id="SSF52540">
    <property type="entry name" value="P-loop containing nucleoside triphosphate hydrolases"/>
    <property type="match status" value="1"/>
</dbReference>
<dbReference type="EMBL" id="CAJNDS010000355">
    <property type="protein sequence ID" value="CAE7196950.1"/>
    <property type="molecule type" value="Genomic_DNA"/>
</dbReference>
<protein>
    <submittedName>
        <fullName evidence="9">KIN14C protein</fullName>
    </submittedName>
</protein>
<keyword evidence="10" id="KW-1185">Reference proteome</keyword>
<dbReference type="PROSITE" id="PS50067">
    <property type="entry name" value="KINESIN_MOTOR_2"/>
    <property type="match status" value="1"/>
</dbReference>
<dbReference type="InterPro" id="IPR036961">
    <property type="entry name" value="Kinesin_motor_dom_sf"/>
</dbReference>
<reference evidence="9" key="1">
    <citation type="submission" date="2021-02" db="EMBL/GenBank/DDBJ databases">
        <authorList>
            <person name="Dougan E. K."/>
            <person name="Rhodes N."/>
            <person name="Thang M."/>
            <person name="Chan C."/>
        </authorList>
    </citation>
    <scope>NUCLEOTIDE SEQUENCE</scope>
</reference>
<feature type="binding site" evidence="5">
    <location>
        <begin position="805"/>
        <end position="812"/>
    </location>
    <ligand>
        <name>ATP</name>
        <dbReference type="ChEBI" id="CHEBI:30616"/>
    </ligand>
</feature>
<gene>
    <name evidence="9" type="primary">KIN14C</name>
    <name evidence="9" type="ORF">SNAT2548_LOCUS5540</name>
</gene>
<evidence type="ECO:0000313" key="10">
    <source>
        <dbReference type="Proteomes" id="UP000604046"/>
    </source>
</evidence>
<dbReference type="OrthoDB" id="3176171at2759"/>
<dbReference type="Proteomes" id="UP000604046">
    <property type="component" value="Unassembled WGS sequence"/>
</dbReference>
<evidence type="ECO:0000256" key="3">
    <source>
        <dbReference type="ARBA" id="ARBA00022840"/>
    </source>
</evidence>
<feature type="coiled-coil region" evidence="6">
    <location>
        <begin position="108"/>
        <end position="213"/>
    </location>
</feature>
<evidence type="ECO:0000256" key="7">
    <source>
        <dbReference type="SAM" id="MobiDB-lite"/>
    </source>
</evidence>
<dbReference type="Gene3D" id="3.40.850.10">
    <property type="entry name" value="Kinesin motor domain"/>
    <property type="match status" value="1"/>
</dbReference>
<proteinExistence type="inferred from homology"/>
<dbReference type="InterPro" id="IPR027640">
    <property type="entry name" value="Kinesin-like_fam"/>
</dbReference>
<evidence type="ECO:0000259" key="8">
    <source>
        <dbReference type="PROSITE" id="PS50067"/>
    </source>
</evidence>
<dbReference type="PRINTS" id="PR00380">
    <property type="entry name" value="KINESINHEAVY"/>
</dbReference>
<feature type="region of interest" description="Disordered" evidence="7">
    <location>
        <begin position="1"/>
        <end position="59"/>
    </location>
</feature>
<evidence type="ECO:0000313" key="9">
    <source>
        <dbReference type="EMBL" id="CAE7196950.1"/>
    </source>
</evidence>
<keyword evidence="1" id="KW-0493">Microtubule</keyword>
<dbReference type="AlphaFoldDB" id="A0A812J1S4"/>
<keyword evidence="2 5" id="KW-0547">Nucleotide-binding</keyword>
<dbReference type="PANTHER" id="PTHR47972:SF45">
    <property type="entry name" value="PROTEIN CLARET SEGREGATIONAL"/>
    <property type="match status" value="1"/>
</dbReference>
<keyword evidence="6" id="KW-0175">Coiled coil</keyword>
<organism evidence="9 10">
    <name type="scientific">Symbiodinium natans</name>
    <dbReference type="NCBI Taxonomy" id="878477"/>
    <lineage>
        <taxon>Eukaryota</taxon>
        <taxon>Sar</taxon>
        <taxon>Alveolata</taxon>
        <taxon>Dinophyceae</taxon>
        <taxon>Suessiales</taxon>
        <taxon>Symbiodiniaceae</taxon>
        <taxon>Symbiodinium</taxon>
    </lineage>
</organism>
<feature type="compositionally biased region" description="Polar residues" evidence="7">
    <location>
        <begin position="1063"/>
        <end position="1083"/>
    </location>
</feature>
<evidence type="ECO:0000256" key="1">
    <source>
        <dbReference type="ARBA" id="ARBA00022701"/>
    </source>
</evidence>
<name>A0A812J1S4_9DINO</name>
<dbReference type="GO" id="GO:0003777">
    <property type="term" value="F:microtubule motor activity"/>
    <property type="evidence" value="ECO:0007669"/>
    <property type="project" value="InterPro"/>
</dbReference>
<keyword evidence="4 5" id="KW-0505">Motor protein</keyword>